<dbReference type="OMA" id="WCEYAIS"/>
<protein>
    <submittedName>
        <fullName evidence="2">Uncharacterized protein</fullName>
    </submittedName>
</protein>
<keyword evidence="1" id="KW-0732">Signal</keyword>
<organism evidence="3">
    <name type="scientific">Entamoeba dispar (strain ATCC PRA-260 / SAW760)</name>
    <dbReference type="NCBI Taxonomy" id="370354"/>
    <lineage>
        <taxon>Eukaryota</taxon>
        <taxon>Amoebozoa</taxon>
        <taxon>Evosea</taxon>
        <taxon>Archamoebae</taxon>
        <taxon>Mastigamoebida</taxon>
        <taxon>Entamoebidae</taxon>
        <taxon>Entamoeba</taxon>
    </lineage>
</organism>
<reference evidence="3" key="1">
    <citation type="submission" date="2007-12" db="EMBL/GenBank/DDBJ databases">
        <title>Annotation of Entamoeba dispar SAW760.</title>
        <authorList>
            <person name="Lorenzi H."/>
            <person name="Inman J."/>
            <person name="Schobel S."/>
            <person name="Amedeo P."/>
            <person name="Caler E."/>
        </authorList>
    </citation>
    <scope>NUCLEOTIDE SEQUENCE [LARGE SCALE GENOMIC DNA]</scope>
    <source>
        <strain evidence="3">ATCC PRA-260 / SAW760</strain>
    </source>
</reference>
<dbReference type="GeneID" id="5883798"/>
<dbReference type="KEGG" id="edi:EDI_224640"/>
<evidence type="ECO:0000256" key="1">
    <source>
        <dbReference type="SAM" id="SignalP"/>
    </source>
</evidence>
<keyword evidence="3" id="KW-1185">Reference proteome</keyword>
<dbReference type="RefSeq" id="XP_001738705.1">
    <property type="nucleotide sequence ID" value="XM_001738653.1"/>
</dbReference>
<feature type="signal peptide" evidence="1">
    <location>
        <begin position="1"/>
        <end position="15"/>
    </location>
</feature>
<feature type="chain" id="PRO_5012881034" evidence="1">
    <location>
        <begin position="16"/>
        <end position="1582"/>
    </location>
</feature>
<gene>
    <name evidence="2" type="ORF">EDI_224640</name>
</gene>
<name>B0EKI9_ENTDS</name>
<accession>B0EKI9</accession>
<evidence type="ECO:0000313" key="2">
    <source>
        <dbReference type="EMBL" id="EDR24959.1"/>
    </source>
</evidence>
<proteinExistence type="predicted"/>
<evidence type="ECO:0000313" key="3">
    <source>
        <dbReference type="Proteomes" id="UP000008076"/>
    </source>
</evidence>
<dbReference type="EMBL" id="DS549752">
    <property type="protein sequence ID" value="EDR24959.1"/>
    <property type="molecule type" value="Genomic_DNA"/>
</dbReference>
<dbReference type="VEuPathDB" id="AmoebaDB:EDI_224640"/>
<dbReference type="Proteomes" id="UP000008076">
    <property type="component" value="Unassembled WGS sequence"/>
</dbReference>
<sequence length="1582" mass="182754">MTISLLFMIIFVVYSRPIKPPSLGDGFVKVDNHYEFGINNHLKGNTGETELQYSADIKPNVHSFDFDESIESVECQGDDLIVSTNNKYIETWGDNSLVTGSNEMWKTSCSLNRRVLDIELIYEKEGLYYYLLTTEKASFNEYFNQLKVIYTPNNNDIYNKENKTKGFRNVIFKEEINVDPSTVKITSIPTEILQPSDYIETKGSSKILPFSIEAPVGTVNVARGDEYCISYRLLKGIEDIQGEIIFDVYPNIKATTNPIKKFFKWILSLFEKDKSYPVKDTKYSSDEVYTKCIEIDKSYKEDKSYSVKMKMEGYKEIEGPMFYVEKDEPLFIITPVEGEFIDYTKTKEILVQWEYTSEFKYSNNVKMQLKKSRLGYDKSIGESQHINHFDKKEQKFIFNDKMNIKSGSAYYIELRYHCWKVPFIGDWCSTKRSNIFTISNGEVNGEIEIKTPILGQTFKTGEEIIVTWDYSGDKSNIELNVKLKRNRLSSIYNMKKVKASDKQIKIPVPEVKDNTNYFIEIEYLNGDNKQYSYSDFFCINHEKMIEFDDIKYDNDKKQLSFKIKTLKHQKLDESFITIEQDFPILLWNNKPLNNEKHNIKSMKLTDKKDYYEYSIIIDDFTDNSMFYVYLRYNYECKIIDYFCHSEYSKKFSIPYNKNIGWNIEEDGSVKEKQKSIMNLDCSICSTTDNTLINKTLCSLCNTLKNDNITTDIKLKTTCEDCYVLNNFKIGPIELDIGFTGVYKFDAKILGHFDLGLDFKNELSGTMNFQYSVDPIRVSLSDILSITLGIVPFGFDVFLDFGVKLDLGLTGTAIVETKFKKEFDYTLYISYPNANINEGTYICDYAQIKIDDKKDYKVFKPTININGELDITITPNVGITFSTPLFDGYAKLEFPLVNQVRYDQTAFAGTYDKNVAKIVYGLEEDHHFEYTLDIYGQINLGYKIRLAIYKKENEKPFNLFEPIKMVKIGFYNVEKEKEIRKIPIKITSEMISDYEDNSEGIIKLVVSDIIKYIEEEFRITIENKEYFINDTSETIITENKQYGIIDIEIKNEGISIEDISQICDVLKENNQIESKYVYLKEYSKYIDGCGNIAIENDKSEETISSKCEKYEHCSMCSKSECFKCEKGYGLNEEGKCTNVECKNFKGCSKCTVTKCLECSNGKDVFNDKCMIEECLEFEGCLECTRRECTKCNKGYELEHGECKRKSCSKFAKCEFCNNEECLECEKGIELIDGACKMEECNNFEYCSECTDKKCIKCKETYKINNKGICELNKCSEIMNCNICEEGKCLECLDKLPMINDICYPSTCSSFNKCFRCDNKKCIQCVDGTITTDGTCQKAENNKENIYCLLPNYLFEQKELGKCTINSDQSSDMVVYDGTKYLNLHYPTSPDCGIKGDTYSIITEIGICSKNIININSKGYIYKDNSCGINEKERTILTSSGCISYNSGSGSIRSRITTDELIIEVFNENNCNGNNNKYSYNLGECFEDEYKNGYKIITDKEYDCSKYGKCIKCNDTTCLNCNNKYTLNSGKCYYNCEEYQHCSECDEIKCIKCEKGYKMNYGECEDGSTPMMILSLIIFLTLVI</sequence>
<dbReference type="eggNOG" id="ENOG502RBRV">
    <property type="taxonomic scope" value="Eukaryota"/>
</dbReference>
<dbReference type="OrthoDB" id="32190at2759"/>